<gene>
    <name evidence="2" type="ORF">MTR66_20850</name>
</gene>
<dbReference type="Proteomes" id="UP001202281">
    <property type="component" value="Unassembled WGS sequence"/>
</dbReference>
<keyword evidence="1" id="KW-1133">Transmembrane helix</keyword>
<protein>
    <recommendedName>
        <fullName evidence="4">Succinate dehydrogenase cytochrome b556 subunit</fullName>
    </recommendedName>
</protein>
<evidence type="ECO:0008006" key="4">
    <source>
        <dbReference type="Google" id="ProtNLM"/>
    </source>
</evidence>
<name>A0ABT0BW10_9SPHN</name>
<evidence type="ECO:0000313" key="2">
    <source>
        <dbReference type="EMBL" id="MCJ2189242.1"/>
    </source>
</evidence>
<proteinExistence type="predicted"/>
<reference evidence="2 3" key="1">
    <citation type="submission" date="2022-04" db="EMBL/GenBank/DDBJ databases">
        <title>Identification of a novel bacterium isolated from mangrove sediments.</title>
        <authorList>
            <person name="Pan X."/>
        </authorList>
    </citation>
    <scope>NUCLEOTIDE SEQUENCE [LARGE SCALE GENOMIC DNA]</scope>
    <source>
        <strain evidence="2 3">B2638</strain>
    </source>
</reference>
<sequence>MVGPICAVLTFWLLALHVATGFLDFMIKDGVGARSGMVKLIDRAVDTALVAPLGRVPAAMVLVVLGGLAGWAVYRAMTRNGAAG</sequence>
<evidence type="ECO:0000313" key="3">
    <source>
        <dbReference type="Proteomes" id="UP001202281"/>
    </source>
</evidence>
<feature type="transmembrane region" description="Helical" evidence="1">
    <location>
        <begin position="56"/>
        <end position="74"/>
    </location>
</feature>
<comment type="caution">
    <text evidence="2">The sequence shown here is derived from an EMBL/GenBank/DDBJ whole genome shotgun (WGS) entry which is preliminary data.</text>
</comment>
<keyword evidence="1" id="KW-0812">Transmembrane</keyword>
<keyword evidence="1" id="KW-0472">Membrane</keyword>
<evidence type="ECO:0000256" key="1">
    <source>
        <dbReference type="SAM" id="Phobius"/>
    </source>
</evidence>
<organism evidence="2 3">
    <name type="scientific">Novosphingobium beihaiensis</name>
    <dbReference type="NCBI Taxonomy" id="2930389"/>
    <lineage>
        <taxon>Bacteria</taxon>
        <taxon>Pseudomonadati</taxon>
        <taxon>Pseudomonadota</taxon>
        <taxon>Alphaproteobacteria</taxon>
        <taxon>Sphingomonadales</taxon>
        <taxon>Sphingomonadaceae</taxon>
        <taxon>Novosphingobium</taxon>
    </lineage>
</organism>
<keyword evidence="3" id="KW-1185">Reference proteome</keyword>
<accession>A0ABT0BW10</accession>
<dbReference type="EMBL" id="JALHLG010000082">
    <property type="protein sequence ID" value="MCJ2189242.1"/>
    <property type="molecule type" value="Genomic_DNA"/>
</dbReference>